<name>A0A975C810_9CAUL</name>
<reference evidence="2" key="1">
    <citation type="submission" date="2020-09" db="EMBL/GenBank/DDBJ databases">
        <title>Brevundimonas sp. LVF2 isolated from a puddle in Goettingen, Germany.</title>
        <authorList>
            <person name="Friedrich I."/>
            <person name="Klassen A."/>
            <person name="Hannes N."/>
            <person name="Schneider D."/>
            <person name="Hertel R."/>
            <person name="Daniel R."/>
        </authorList>
    </citation>
    <scope>NUCLEOTIDE SEQUENCE</scope>
    <source>
        <strain evidence="2">LVF2</strain>
    </source>
</reference>
<gene>
    <name evidence="2" type="ORF">IFJ75_08515</name>
</gene>
<dbReference type="KEGG" id="bgoe:IFJ75_08515"/>
<dbReference type="RefSeq" id="WP_207932151.1">
    <property type="nucleotide sequence ID" value="NZ_CP062222.1"/>
</dbReference>
<organism evidence="2 3">
    <name type="scientific">Brevundimonas goettingensis</name>
    <dbReference type="NCBI Taxonomy" id="2774190"/>
    <lineage>
        <taxon>Bacteria</taxon>
        <taxon>Pseudomonadati</taxon>
        <taxon>Pseudomonadota</taxon>
        <taxon>Alphaproteobacteria</taxon>
        <taxon>Caulobacterales</taxon>
        <taxon>Caulobacteraceae</taxon>
        <taxon>Brevundimonas</taxon>
    </lineage>
</organism>
<feature type="compositionally biased region" description="Basic and acidic residues" evidence="1">
    <location>
        <begin position="35"/>
        <end position="54"/>
    </location>
</feature>
<keyword evidence="3" id="KW-1185">Reference proteome</keyword>
<dbReference type="EMBL" id="CP062222">
    <property type="protein sequence ID" value="QTC92871.1"/>
    <property type="molecule type" value="Genomic_DNA"/>
</dbReference>
<protein>
    <submittedName>
        <fullName evidence="2">Stress-induced protein</fullName>
    </submittedName>
</protein>
<dbReference type="Proteomes" id="UP000663918">
    <property type="component" value="Chromosome"/>
</dbReference>
<dbReference type="InterPro" id="IPR019626">
    <property type="entry name" value="Stress-induced_KGG_rpt"/>
</dbReference>
<accession>A0A975C810</accession>
<proteinExistence type="predicted"/>
<evidence type="ECO:0000256" key="1">
    <source>
        <dbReference type="SAM" id="MobiDB-lite"/>
    </source>
</evidence>
<dbReference type="Pfam" id="PF10685">
    <property type="entry name" value="KGG"/>
    <property type="match status" value="1"/>
</dbReference>
<evidence type="ECO:0000313" key="3">
    <source>
        <dbReference type="Proteomes" id="UP000663918"/>
    </source>
</evidence>
<sequence length="68" mass="7314">MDSPAAPVTGVKKRGFASLSPERRSEIAKLGGRSVPEEKRSFSQNRDLAREAGRKGGTQSSRQKKGDA</sequence>
<feature type="region of interest" description="Disordered" evidence="1">
    <location>
        <begin position="1"/>
        <end position="68"/>
    </location>
</feature>
<evidence type="ECO:0000313" key="2">
    <source>
        <dbReference type="EMBL" id="QTC92871.1"/>
    </source>
</evidence>
<dbReference type="AlphaFoldDB" id="A0A975C810"/>